<dbReference type="PANTHER" id="PTHR46934:SF14">
    <property type="entry name" value="OS11G0427500 PROTEIN"/>
    <property type="match status" value="1"/>
</dbReference>
<feature type="non-terminal residue" evidence="4">
    <location>
        <position position="1"/>
    </location>
</feature>
<feature type="compositionally biased region" description="Polar residues" evidence="1">
    <location>
        <begin position="363"/>
        <end position="377"/>
    </location>
</feature>
<keyword evidence="5" id="KW-1185">Reference proteome</keyword>
<keyword evidence="2" id="KW-0472">Membrane</keyword>
<feature type="region of interest" description="Disordered" evidence="1">
    <location>
        <begin position="524"/>
        <end position="638"/>
    </location>
</feature>
<feature type="region of interest" description="Disordered" evidence="1">
    <location>
        <begin position="808"/>
        <end position="940"/>
    </location>
</feature>
<feature type="compositionally biased region" description="Acidic residues" evidence="1">
    <location>
        <begin position="808"/>
        <end position="817"/>
    </location>
</feature>
<dbReference type="Proteomes" id="UP000324897">
    <property type="component" value="Chromosome 5"/>
</dbReference>
<feature type="compositionally biased region" description="Acidic residues" evidence="1">
    <location>
        <begin position="325"/>
        <end position="336"/>
    </location>
</feature>
<evidence type="ECO:0000259" key="3">
    <source>
        <dbReference type="Pfam" id="PF12776"/>
    </source>
</evidence>
<name>A0A5J9WF52_9POAL</name>
<accession>A0A5J9WF52</accession>
<gene>
    <name evidence="4" type="ORF">EJB05_06221</name>
</gene>
<evidence type="ECO:0000313" key="4">
    <source>
        <dbReference type="EMBL" id="TVU46671.1"/>
    </source>
</evidence>
<dbReference type="Gramene" id="TVU46671">
    <property type="protein sequence ID" value="TVU46671"/>
    <property type="gene ID" value="EJB05_06221"/>
</dbReference>
<feature type="compositionally biased region" description="Polar residues" evidence="1">
    <location>
        <begin position="897"/>
        <end position="907"/>
    </location>
</feature>
<proteinExistence type="predicted"/>
<feature type="compositionally biased region" description="Basic and acidic residues" evidence="1">
    <location>
        <begin position="833"/>
        <end position="847"/>
    </location>
</feature>
<feature type="transmembrane region" description="Helical" evidence="2">
    <location>
        <begin position="41"/>
        <end position="63"/>
    </location>
</feature>
<feature type="domain" description="Myb/SANT-like" evidence="3">
    <location>
        <begin position="637"/>
        <end position="731"/>
    </location>
</feature>
<organism evidence="4 5">
    <name type="scientific">Eragrostis curvula</name>
    <name type="common">weeping love grass</name>
    <dbReference type="NCBI Taxonomy" id="38414"/>
    <lineage>
        <taxon>Eukaryota</taxon>
        <taxon>Viridiplantae</taxon>
        <taxon>Streptophyta</taxon>
        <taxon>Embryophyta</taxon>
        <taxon>Tracheophyta</taxon>
        <taxon>Spermatophyta</taxon>
        <taxon>Magnoliopsida</taxon>
        <taxon>Liliopsida</taxon>
        <taxon>Poales</taxon>
        <taxon>Poaceae</taxon>
        <taxon>PACMAD clade</taxon>
        <taxon>Chloridoideae</taxon>
        <taxon>Eragrostideae</taxon>
        <taxon>Eragrostidinae</taxon>
        <taxon>Eragrostis</taxon>
    </lineage>
</organism>
<keyword evidence="2" id="KW-1133">Transmembrane helix</keyword>
<evidence type="ECO:0000313" key="5">
    <source>
        <dbReference type="Proteomes" id="UP000324897"/>
    </source>
</evidence>
<feature type="domain" description="Myb/SANT-like" evidence="3">
    <location>
        <begin position="391"/>
        <end position="485"/>
    </location>
</feature>
<sequence length="1031" mass="117626">MYRLVERILERDGAERSCEGGRRRKAAAAAALLGGDCDAVLYLPASALSGGLLTVLIPWIGLANRMQARLARKQLGIFSLHKIEKNKHQHPLRPHSLFKNQEKQAGVDLVFTAMVGRCSPRFNMVGRGSPRLSSAKRNRRGSPSEKSRASWNQELVKSLVELLHEHNNAAYRGIHGWSSQAWNKIVKEFHDRNKYVSFTKAQIQDKEGELKRDYKILKGARRQSGCRWNEQRCMIEAEPDVWDNIIATFPKARKFLNNKASFPQFDSLGELYDGNLAEGTCSFTSIRSPQDPSLRQMDDRNELDDSEFIIPDSGEVLAYDVEDADAQEQRNEDEDASVARNGKQRRADTESRDQEDEDASFARNAQQRRAATVSTSAKKLGGSPGEKSRASWNRELEKSLVELLHEHNNAAYRGVYGWSSQAWNKIVKEFHDRNEYVSFTKTQIQEKENQLKRDYKILKGARRQSGCRWNEQRCMIEAEPDVWDNIIATFPKARKFRNHKASFPLFDSLGQLYDGHLAEGTCSFTSIRSPQDPSFRQIDSRNEPGNTEFIIPESPDSGEALAYDVEDADAQEQRNETEDEDASVARNGKQRSAATASRDQEDEDASFARIGQRRRAATASTSAEKFGGSSSEKSRASWNPELEKSLVELLHEHNNTHYRGVYGWSSHAWNRIVKEFHDRNKYVSFSKAQIQEKENQLKKDYKMLKEARRQSGCRWNEQKCMVEAGPDVWDNIFVTFPKARKFRYNKFPLFDSLGQLYDGHLAVGTYSFTSIRSPQDLSLKQIDNRNELGTTEFIISDLGFDVEDLDAQDQRNEDEDASVARNGKQRRAASASRDQEYVDAQERRNGDEDASDARNGMQIAASASRDQEDEDASLARNGQQRRATTASRDQEYEDARNGQQRRATTASRDQEYEDARNGQQKRVAVVSTNMEEREPKRPKKSTNIEEMMERYLDTRTKQAEDVLLAKIKEVVQGMDISIKRCISVLNSMEVTKEEKAKAYSVFKSQVNREIFLSACDEDTESALIWLRNEMA</sequence>
<protein>
    <recommendedName>
        <fullName evidence="3">Myb/SANT-like domain-containing protein</fullName>
    </recommendedName>
</protein>
<evidence type="ECO:0000256" key="2">
    <source>
        <dbReference type="SAM" id="Phobius"/>
    </source>
</evidence>
<dbReference type="InterPro" id="IPR024752">
    <property type="entry name" value="Myb/SANT-like_dom"/>
</dbReference>
<dbReference type="OrthoDB" id="1354800at2759"/>
<dbReference type="AlphaFoldDB" id="A0A5J9WF52"/>
<dbReference type="Pfam" id="PF12776">
    <property type="entry name" value="Myb_DNA-bind_3"/>
    <property type="match status" value="3"/>
</dbReference>
<reference evidence="4 5" key="1">
    <citation type="journal article" date="2019" name="Sci. Rep.">
        <title>A high-quality genome of Eragrostis curvula grass provides insights into Poaceae evolution and supports new strategies to enhance forage quality.</title>
        <authorList>
            <person name="Carballo J."/>
            <person name="Santos B.A.C.M."/>
            <person name="Zappacosta D."/>
            <person name="Garbus I."/>
            <person name="Selva J.P."/>
            <person name="Gallo C.A."/>
            <person name="Diaz A."/>
            <person name="Albertini E."/>
            <person name="Caccamo M."/>
            <person name="Echenique V."/>
        </authorList>
    </citation>
    <scope>NUCLEOTIDE SEQUENCE [LARGE SCALE GENOMIC DNA]</scope>
    <source>
        <strain evidence="5">cv. Victoria</strain>
        <tissue evidence="4">Leaf</tissue>
    </source>
</reference>
<dbReference type="EMBL" id="RWGY01000004">
    <property type="protein sequence ID" value="TVU46671.1"/>
    <property type="molecule type" value="Genomic_DNA"/>
</dbReference>
<feature type="compositionally biased region" description="Polar residues" evidence="1">
    <location>
        <begin position="524"/>
        <end position="534"/>
    </location>
</feature>
<comment type="caution">
    <text evidence="4">The sequence shown here is derived from an EMBL/GenBank/DDBJ whole genome shotgun (WGS) entry which is preliminary data.</text>
</comment>
<feature type="region of interest" description="Disordered" evidence="1">
    <location>
        <begin position="126"/>
        <end position="149"/>
    </location>
</feature>
<feature type="domain" description="Myb/SANT-like" evidence="3">
    <location>
        <begin position="150"/>
        <end position="244"/>
    </location>
</feature>
<feature type="compositionally biased region" description="Polar residues" evidence="1">
    <location>
        <begin position="876"/>
        <end position="887"/>
    </location>
</feature>
<dbReference type="PANTHER" id="PTHR46934">
    <property type="entry name" value="MYB_DNA-BIND_3 DOMAIN-CONTAINING PROTEIN-RELATED"/>
    <property type="match status" value="1"/>
</dbReference>
<evidence type="ECO:0000256" key="1">
    <source>
        <dbReference type="SAM" id="MobiDB-lite"/>
    </source>
</evidence>
<keyword evidence="2" id="KW-0812">Transmembrane</keyword>
<feature type="region of interest" description="Disordered" evidence="1">
    <location>
        <begin position="325"/>
        <end position="391"/>
    </location>
</feature>